<sequence>MGIVLLEANVTEGLIIISPISIAKGREIDRPGDDGLYRANHVRPPSPVQKTRRTDKEVKGIGITRDRDNEGQGGGQAFNEPMTASSKRPEMTGWGYRRKFEGKMMAAKRTGKGETNSLYDQIHPRVSRTGRRFAVVKKEPGYSNEWRRLLLLSQTKSGLCPSNSIDRHGHFGPELALEKESLRHAMGKIWAVPYSSEFLIQCERLEEGEKERGKRGTSGQEPRTCQKKGPQNDTHAITMYRVVRNES</sequence>
<protein>
    <submittedName>
        <fullName evidence="1">6755_t:CDS:1</fullName>
    </submittedName>
</protein>
<keyword evidence="2" id="KW-1185">Reference proteome</keyword>
<comment type="caution">
    <text evidence="1">The sequence shown here is derived from an EMBL/GenBank/DDBJ whole genome shotgun (WGS) entry which is preliminary data.</text>
</comment>
<dbReference type="EMBL" id="CAJVPT010012799">
    <property type="protein sequence ID" value="CAG8590398.1"/>
    <property type="molecule type" value="Genomic_DNA"/>
</dbReference>
<dbReference type="Proteomes" id="UP000789525">
    <property type="component" value="Unassembled WGS sequence"/>
</dbReference>
<reference evidence="1" key="1">
    <citation type="submission" date="2021-06" db="EMBL/GenBank/DDBJ databases">
        <authorList>
            <person name="Kallberg Y."/>
            <person name="Tangrot J."/>
            <person name="Rosling A."/>
        </authorList>
    </citation>
    <scope>NUCLEOTIDE SEQUENCE</scope>
    <source>
        <strain evidence="1">CL356</strain>
    </source>
</reference>
<proteinExistence type="predicted"/>
<accession>A0ACA9MGP0</accession>
<evidence type="ECO:0000313" key="2">
    <source>
        <dbReference type="Proteomes" id="UP000789525"/>
    </source>
</evidence>
<gene>
    <name evidence="1" type="ORF">ACOLOM_LOCUS6298</name>
</gene>
<name>A0ACA9MGP0_9GLOM</name>
<organism evidence="1 2">
    <name type="scientific">Acaulospora colombiana</name>
    <dbReference type="NCBI Taxonomy" id="27376"/>
    <lineage>
        <taxon>Eukaryota</taxon>
        <taxon>Fungi</taxon>
        <taxon>Fungi incertae sedis</taxon>
        <taxon>Mucoromycota</taxon>
        <taxon>Glomeromycotina</taxon>
        <taxon>Glomeromycetes</taxon>
        <taxon>Diversisporales</taxon>
        <taxon>Acaulosporaceae</taxon>
        <taxon>Acaulospora</taxon>
    </lineage>
</organism>
<evidence type="ECO:0000313" key="1">
    <source>
        <dbReference type="EMBL" id="CAG8590398.1"/>
    </source>
</evidence>